<feature type="chain" id="PRO_5012574247" description="Outer membrane protein beta-barrel domain-containing protein" evidence="1">
    <location>
        <begin position="21"/>
        <end position="219"/>
    </location>
</feature>
<evidence type="ECO:0008006" key="4">
    <source>
        <dbReference type="Google" id="ProtNLM"/>
    </source>
</evidence>
<dbReference type="SUPFAM" id="SSF56935">
    <property type="entry name" value="Porins"/>
    <property type="match status" value="1"/>
</dbReference>
<gene>
    <name evidence="2" type="ORF">SAMN04488500_10931</name>
</gene>
<organism evidence="2 3">
    <name type="scientific">Sporomusa malonica</name>
    <dbReference type="NCBI Taxonomy" id="112901"/>
    <lineage>
        <taxon>Bacteria</taxon>
        <taxon>Bacillati</taxon>
        <taxon>Bacillota</taxon>
        <taxon>Negativicutes</taxon>
        <taxon>Selenomonadales</taxon>
        <taxon>Sporomusaceae</taxon>
        <taxon>Sporomusa</taxon>
    </lineage>
</organism>
<sequence>MKRILAATLGLVFAGTVAFASPSVDYTPGAVTVELGSTLNSTFNGKGAINDSVDGKSGFKYAVAAGLGDNLALQYKGGHFVSEEFSGMGHTVHGISDLHEINFLYRVTPEISVVTGWLQNKVSYNTFVNEAKVSGMHFGVVGSKKLDDKYSLFAAYIAGKESLFWEAGISYKIGQDTYFNVSYAEREFRDVDLRPIGSPVGAQEDYKLKGISCVVSSKL</sequence>
<evidence type="ECO:0000313" key="2">
    <source>
        <dbReference type="EMBL" id="SMC78598.1"/>
    </source>
</evidence>
<evidence type="ECO:0000256" key="1">
    <source>
        <dbReference type="SAM" id="SignalP"/>
    </source>
</evidence>
<proteinExistence type="predicted"/>
<accession>A0A1W2C1I5</accession>
<keyword evidence="1" id="KW-0732">Signal</keyword>
<dbReference type="STRING" id="112901.SAMN04488500_10931"/>
<feature type="signal peptide" evidence="1">
    <location>
        <begin position="1"/>
        <end position="20"/>
    </location>
</feature>
<keyword evidence="3" id="KW-1185">Reference proteome</keyword>
<name>A0A1W2C1I5_9FIRM</name>
<dbReference type="EMBL" id="FWXI01000009">
    <property type="protein sequence ID" value="SMC78598.1"/>
    <property type="molecule type" value="Genomic_DNA"/>
</dbReference>
<protein>
    <recommendedName>
        <fullName evidence="4">Outer membrane protein beta-barrel domain-containing protein</fullName>
    </recommendedName>
</protein>
<dbReference type="Proteomes" id="UP000192738">
    <property type="component" value="Unassembled WGS sequence"/>
</dbReference>
<evidence type="ECO:0000313" key="3">
    <source>
        <dbReference type="Proteomes" id="UP000192738"/>
    </source>
</evidence>
<reference evidence="2 3" key="1">
    <citation type="submission" date="2017-04" db="EMBL/GenBank/DDBJ databases">
        <authorList>
            <person name="Afonso C.L."/>
            <person name="Miller P.J."/>
            <person name="Scott M.A."/>
            <person name="Spackman E."/>
            <person name="Goraichik I."/>
            <person name="Dimitrov K.M."/>
            <person name="Suarez D.L."/>
            <person name="Swayne D.E."/>
        </authorList>
    </citation>
    <scope>NUCLEOTIDE SEQUENCE [LARGE SCALE GENOMIC DNA]</scope>
    <source>
        <strain evidence="2 3">DSM 5090</strain>
    </source>
</reference>
<dbReference type="AlphaFoldDB" id="A0A1W2C1I5"/>
<dbReference type="RefSeq" id="WP_084575939.1">
    <property type="nucleotide sequence ID" value="NZ_CP155572.1"/>
</dbReference>
<dbReference type="OrthoDB" id="1679563at2"/>